<dbReference type="InterPro" id="IPR045341">
    <property type="entry name" value="DUF6532"/>
</dbReference>
<proteinExistence type="predicted"/>
<evidence type="ECO:0000259" key="1">
    <source>
        <dbReference type="Pfam" id="PF20149"/>
    </source>
</evidence>
<keyword evidence="3" id="KW-1185">Reference proteome</keyword>
<accession>A0A0C9XIR3</accession>
<reference evidence="3" key="2">
    <citation type="submission" date="2015-01" db="EMBL/GenBank/DDBJ databases">
        <title>Evolutionary Origins and Diversification of the Mycorrhizal Mutualists.</title>
        <authorList>
            <consortium name="DOE Joint Genome Institute"/>
            <consortium name="Mycorrhizal Genomics Consortium"/>
            <person name="Kohler A."/>
            <person name="Kuo A."/>
            <person name="Nagy L.G."/>
            <person name="Floudas D."/>
            <person name="Copeland A."/>
            <person name="Barry K.W."/>
            <person name="Cichocki N."/>
            <person name="Veneault-Fourrey C."/>
            <person name="LaButti K."/>
            <person name="Lindquist E.A."/>
            <person name="Lipzen A."/>
            <person name="Lundell T."/>
            <person name="Morin E."/>
            <person name="Murat C."/>
            <person name="Riley R."/>
            <person name="Ohm R."/>
            <person name="Sun H."/>
            <person name="Tunlid A."/>
            <person name="Henrissat B."/>
            <person name="Grigoriev I.V."/>
            <person name="Hibbett D.S."/>
            <person name="Martin F."/>
        </authorList>
    </citation>
    <scope>NUCLEOTIDE SEQUENCE [LARGE SCALE GENOMIC DNA]</scope>
    <source>
        <strain evidence="3">441</strain>
    </source>
</reference>
<sequence length="300" mass="33546">MKRRRESSKEDVLEPTVVKAQKLVEHEGCLRTRDYDDVTQEFMTTVIGEYCARLCAEAPMPDHIMETNLLDASWVQARKATGVNLARTPQLAKIVTNRGSQVHGQLKTKLRPLVEAIFGFHSSQSKSAIKKNRSIVEGLKGGTNFAFKVLPDEDGRRGFLKAPLIQKIINTMWFVNKHDDGVRFHNHLKPFPYPALALVLTTIECCIDEWMTGTRTDIPFTIQEYCGAYESHLKCLQAFEEATKTYAVLPAICMRLYEVGHVHSGAAPISAPTEVTVSARVIATAIKEHEDGSTTEDESD</sequence>
<dbReference type="EMBL" id="KN834104">
    <property type="protein sequence ID" value="KIK12220.1"/>
    <property type="molecule type" value="Genomic_DNA"/>
</dbReference>
<evidence type="ECO:0000313" key="3">
    <source>
        <dbReference type="Proteomes" id="UP000054018"/>
    </source>
</evidence>
<organism evidence="2 3">
    <name type="scientific">Pisolithus microcarpus 441</name>
    <dbReference type="NCBI Taxonomy" id="765257"/>
    <lineage>
        <taxon>Eukaryota</taxon>
        <taxon>Fungi</taxon>
        <taxon>Dikarya</taxon>
        <taxon>Basidiomycota</taxon>
        <taxon>Agaricomycotina</taxon>
        <taxon>Agaricomycetes</taxon>
        <taxon>Agaricomycetidae</taxon>
        <taxon>Boletales</taxon>
        <taxon>Sclerodermatineae</taxon>
        <taxon>Pisolithaceae</taxon>
        <taxon>Pisolithus</taxon>
    </lineage>
</organism>
<dbReference type="Pfam" id="PF20149">
    <property type="entry name" value="DUF6532"/>
    <property type="match status" value="1"/>
</dbReference>
<dbReference type="AlphaFoldDB" id="A0A0C9XIR3"/>
<evidence type="ECO:0000313" key="2">
    <source>
        <dbReference type="EMBL" id="KIK12220.1"/>
    </source>
</evidence>
<dbReference type="Proteomes" id="UP000054018">
    <property type="component" value="Unassembled WGS sequence"/>
</dbReference>
<protein>
    <recommendedName>
        <fullName evidence="1">DUF6532 domain-containing protein</fullName>
    </recommendedName>
</protein>
<dbReference type="HOGENOM" id="CLU_038181_0_1_1"/>
<dbReference type="OrthoDB" id="3249407at2759"/>
<feature type="domain" description="DUF6532" evidence="1">
    <location>
        <begin position="47"/>
        <end position="239"/>
    </location>
</feature>
<reference evidence="2 3" key="1">
    <citation type="submission" date="2014-04" db="EMBL/GenBank/DDBJ databases">
        <authorList>
            <consortium name="DOE Joint Genome Institute"/>
            <person name="Kuo A."/>
            <person name="Kohler A."/>
            <person name="Costa M.D."/>
            <person name="Nagy L.G."/>
            <person name="Floudas D."/>
            <person name="Copeland A."/>
            <person name="Barry K.W."/>
            <person name="Cichocki N."/>
            <person name="Veneault-Fourrey C."/>
            <person name="LaButti K."/>
            <person name="Lindquist E.A."/>
            <person name="Lipzen A."/>
            <person name="Lundell T."/>
            <person name="Morin E."/>
            <person name="Murat C."/>
            <person name="Sun H."/>
            <person name="Tunlid A."/>
            <person name="Henrissat B."/>
            <person name="Grigoriev I.V."/>
            <person name="Hibbett D.S."/>
            <person name="Martin F."/>
            <person name="Nordberg H.P."/>
            <person name="Cantor M.N."/>
            <person name="Hua S.X."/>
        </authorList>
    </citation>
    <scope>NUCLEOTIDE SEQUENCE [LARGE SCALE GENOMIC DNA]</scope>
    <source>
        <strain evidence="2 3">441</strain>
    </source>
</reference>
<name>A0A0C9XIR3_9AGAM</name>
<gene>
    <name evidence="2" type="ORF">PISMIDRAFT_121260</name>
</gene>
<dbReference type="STRING" id="765257.A0A0C9XIR3"/>